<dbReference type="AlphaFoldDB" id="A0A0E9QIL2"/>
<accession>A0A0E9QIL2</accession>
<organism evidence="1">
    <name type="scientific">Anguilla anguilla</name>
    <name type="common">European freshwater eel</name>
    <name type="synonym">Muraena anguilla</name>
    <dbReference type="NCBI Taxonomy" id="7936"/>
    <lineage>
        <taxon>Eukaryota</taxon>
        <taxon>Metazoa</taxon>
        <taxon>Chordata</taxon>
        <taxon>Craniata</taxon>
        <taxon>Vertebrata</taxon>
        <taxon>Euteleostomi</taxon>
        <taxon>Actinopterygii</taxon>
        <taxon>Neopterygii</taxon>
        <taxon>Teleostei</taxon>
        <taxon>Anguilliformes</taxon>
        <taxon>Anguillidae</taxon>
        <taxon>Anguilla</taxon>
    </lineage>
</organism>
<evidence type="ECO:0000313" key="1">
    <source>
        <dbReference type="EMBL" id="JAH16322.1"/>
    </source>
</evidence>
<reference evidence="1" key="2">
    <citation type="journal article" date="2015" name="Fish Shellfish Immunol.">
        <title>Early steps in the European eel (Anguilla anguilla)-Vibrio vulnificus interaction in the gills: Role of the RtxA13 toxin.</title>
        <authorList>
            <person name="Callol A."/>
            <person name="Pajuelo D."/>
            <person name="Ebbesson L."/>
            <person name="Teles M."/>
            <person name="MacKenzie S."/>
            <person name="Amaro C."/>
        </authorList>
    </citation>
    <scope>NUCLEOTIDE SEQUENCE</scope>
</reference>
<sequence>MARPTVKHTFFIYYYVRITTLPSVL</sequence>
<name>A0A0E9QIL2_ANGAN</name>
<protein>
    <submittedName>
        <fullName evidence="1">Uncharacterized protein</fullName>
    </submittedName>
</protein>
<dbReference type="EMBL" id="GBXM01092255">
    <property type="protein sequence ID" value="JAH16322.1"/>
    <property type="molecule type" value="Transcribed_RNA"/>
</dbReference>
<proteinExistence type="predicted"/>
<reference evidence="1" key="1">
    <citation type="submission" date="2014-11" db="EMBL/GenBank/DDBJ databases">
        <authorList>
            <person name="Amaro Gonzalez C."/>
        </authorList>
    </citation>
    <scope>NUCLEOTIDE SEQUENCE</scope>
</reference>